<organism evidence="1 2">
    <name type="scientific">Streptomyces filamentosus NRRL 15998</name>
    <dbReference type="NCBI Taxonomy" id="457431"/>
    <lineage>
        <taxon>Bacteria</taxon>
        <taxon>Bacillati</taxon>
        <taxon>Actinomycetota</taxon>
        <taxon>Actinomycetes</taxon>
        <taxon>Kitasatosporales</taxon>
        <taxon>Streptomycetaceae</taxon>
        <taxon>Streptomyces</taxon>
    </lineage>
</organism>
<evidence type="ECO:0000313" key="2">
    <source>
        <dbReference type="Proteomes" id="UP000003986"/>
    </source>
</evidence>
<gene>
    <name evidence="1" type="ORF">SSGG_00665</name>
</gene>
<dbReference type="SUPFAM" id="SSF48371">
    <property type="entry name" value="ARM repeat"/>
    <property type="match status" value="1"/>
</dbReference>
<reference evidence="2" key="1">
    <citation type="submission" date="2008-10" db="EMBL/GenBank/DDBJ databases">
        <authorList>
            <person name="Molnar K."/>
        </authorList>
    </citation>
    <scope>NUCLEOTIDE SEQUENCE [LARGE SCALE GENOMIC DNA]</scope>
    <source>
        <strain evidence="2">NRRL 15998</strain>
    </source>
</reference>
<sequence>MRPCGRKMPALLGRNASSIGSRRRGAAVDGWDGETMRAVVRVCEGATPEEAFDIASAGAWLAFDAGVRNPDDRPWLFTRPPGEPERPAPKLLDRLRGRTGSRAAPPASPPPPPPAVALCHPAGRVREAALDAVRTAPELRPLLVVRSADWVAPVREKARTLLAELPGDALFPLAGLILRLARRDRGGFARALLEDALREGPAAEVLALTADPDRATYRIAYRIAVERGLLTPIELAATAAACGDVTLQDLCAEAAVAALKPEEAVRPGASPGPDGAAVLDRLLAARSPRVRSAGVTALRRAGRHGDAEPFLADRSAVVRACARYVLRQGGVDPLPLYRELCADPAARPGAAAGLGECGDRTTDAEALWTLVEHPAPAVRLHAISGLRALDVVVRERLTPSLDDPSPAVVRAATRALLPEAAGIPEHLLRERSAPERPRAVRVAADRLLRAAGRQRRPEPGYW</sequence>
<reference evidence="2" key="2">
    <citation type="submission" date="2008-12" db="EMBL/GenBank/DDBJ databases">
        <title>Annotation of Streptomyces roseosporus strain NRRL 15998.</title>
        <authorList>
            <consortium name="The Broad Institute Genome Sequencing Platform"/>
            <consortium name="Broad Institute Microbial Sequencing Center"/>
            <person name="Fischbach M."/>
            <person name="Ward D."/>
            <person name="Young S."/>
            <person name="Kodira C.D."/>
            <person name="Zeng Q."/>
            <person name="Koehrsen M."/>
            <person name="Godfrey P."/>
            <person name="Alvarado L."/>
            <person name="Berlin A.M."/>
            <person name="Borenstein D."/>
            <person name="Chen Z."/>
            <person name="Engels R."/>
            <person name="Freedman E."/>
            <person name="Gellesch M."/>
            <person name="Goldberg J."/>
            <person name="Griggs A."/>
            <person name="Gujja S."/>
            <person name="Heiman D.I."/>
            <person name="Hepburn T.A."/>
            <person name="Howarth C."/>
            <person name="Jen D."/>
            <person name="Larson L."/>
            <person name="Lewis B."/>
            <person name="Mehta T."/>
            <person name="Park D."/>
            <person name="Pearson M."/>
            <person name="Roberts A."/>
            <person name="Saif S."/>
            <person name="Shea T.D."/>
            <person name="Shenoy N."/>
            <person name="Sisk P."/>
            <person name="Stolte C."/>
            <person name="Sykes S.N."/>
            <person name="Walk T."/>
            <person name="White J."/>
            <person name="Yandava C."/>
            <person name="Straight P."/>
            <person name="Clardy J."/>
            <person name="Hung D."/>
            <person name="Kolter R."/>
            <person name="Mekalanos J."/>
            <person name="Walker S."/>
            <person name="Walsh C.T."/>
            <person name="Wieland B.L.C."/>
            <person name="Ilzarbe M."/>
            <person name="Galagan J."/>
            <person name="Nusbaum C."/>
            <person name="Birren B."/>
        </authorList>
    </citation>
    <scope>NUCLEOTIDE SEQUENCE [LARGE SCALE GENOMIC DNA]</scope>
    <source>
        <strain evidence="2">NRRL 15998</strain>
    </source>
</reference>
<protein>
    <submittedName>
        <fullName evidence="1">Predicted protein</fullName>
    </submittedName>
</protein>
<evidence type="ECO:0000313" key="1">
    <source>
        <dbReference type="EMBL" id="EFE73299.2"/>
    </source>
</evidence>
<dbReference type="InterPro" id="IPR016024">
    <property type="entry name" value="ARM-type_fold"/>
</dbReference>
<dbReference type="AlphaFoldDB" id="D6ALR1"/>
<dbReference type="Proteomes" id="UP000003986">
    <property type="component" value="Unassembled WGS sequence"/>
</dbReference>
<dbReference type="EMBL" id="DS999644">
    <property type="protein sequence ID" value="EFE73299.2"/>
    <property type="molecule type" value="Genomic_DNA"/>
</dbReference>
<accession>D6ALR1</accession>
<dbReference type="Pfam" id="PF13646">
    <property type="entry name" value="HEAT_2"/>
    <property type="match status" value="1"/>
</dbReference>
<dbReference type="InterPro" id="IPR011989">
    <property type="entry name" value="ARM-like"/>
</dbReference>
<proteinExistence type="predicted"/>
<dbReference type="Gene3D" id="1.25.10.10">
    <property type="entry name" value="Leucine-rich Repeat Variant"/>
    <property type="match status" value="1"/>
</dbReference>
<name>D6ALR1_STRFL</name>